<evidence type="ECO:0000256" key="1">
    <source>
        <dbReference type="ARBA" id="ARBA00006382"/>
    </source>
</evidence>
<dbReference type="GO" id="GO:0006538">
    <property type="term" value="P:L-glutamate catabolic process"/>
    <property type="evidence" value="ECO:0007669"/>
    <property type="project" value="TreeGrafter"/>
</dbReference>
<protein>
    <recommendedName>
        <fullName evidence="3">Glutamate dehydrogenase</fullName>
    </recommendedName>
</protein>
<comment type="caution">
    <text evidence="7">The sequence shown here is derived from an EMBL/GenBank/DDBJ whole genome shotgun (WGS) entry which is preliminary data.</text>
</comment>
<dbReference type="InterPro" id="IPR006096">
    <property type="entry name" value="Glu/Leu/Phe/Val/Trp_DH_C"/>
</dbReference>
<dbReference type="Gene3D" id="3.40.50.720">
    <property type="entry name" value="NAD(P)-binding Rossmann-like Domain"/>
    <property type="match status" value="1"/>
</dbReference>
<dbReference type="EMBL" id="QWLB01000018">
    <property type="protein sequence ID" value="RIH92504.1"/>
    <property type="molecule type" value="Genomic_DNA"/>
</dbReference>
<feature type="site" description="Important for catalysis" evidence="4">
    <location>
        <position position="153"/>
    </location>
</feature>
<dbReference type="InterPro" id="IPR033922">
    <property type="entry name" value="NAD_bind_Glu_DH"/>
</dbReference>
<dbReference type="InterPro" id="IPR046346">
    <property type="entry name" value="Aminoacid_DH-like_N_sf"/>
</dbReference>
<evidence type="ECO:0000256" key="5">
    <source>
        <dbReference type="RuleBase" id="RU004417"/>
    </source>
</evidence>
<dbReference type="Pfam" id="PF00208">
    <property type="entry name" value="ELFV_dehydrog"/>
    <property type="match status" value="1"/>
</dbReference>
<dbReference type="Gene3D" id="3.40.50.10860">
    <property type="entry name" value="Leucine Dehydrogenase, chain A, domain 1"/>
    <property type="match status" value="1"/>
</dbReference>
<evidence type="ECO:0000259" key="6">
    <source>
        <dbReference type="SMART" id="SM00839"/>
    </source>
</evidence>
<evidence type="ECO:0000256" key="2">
    <source>
        <dbReference type="ARBA" id="ARBA00023002"/>
    </source>
</evidence>
<dbReference type="PANTHER" id="PTHR11606">
    <property type="entry name" value="GLUTAMATE DEHYDROGENASE"/>
    <property type="match status" value="1"/>
</dbReference>
<evidence type="ECO:0000313" key="7">
    <source>
        <dbReference type="EMBL" id="RIH92504.1"/>
    </source>
</evidence>
<dbReference type="InterPro" id="IPR006095">
    <property type="entry name" value="Glu/Leu/Phe/Val/Trp_DH"/>
</dbReference>
<organism evidence="7 8">
    <name type="scientific">Meiothermus granaticius NBRC 107808</name>
    <dbReference type="NCBI Taxonomy" id="1227551"/>
    <lineage>
        <taxon>Bacteria</taxon>
        <taxon>Thermotogati</taxon>
        <taxon>Deinococcota</taxon>
        <taxon>Deinococci</taxon>
        <taxon>Thermales</taxon>
        <taxon>Thermaceae</taxon>
        <taxon>Meiothermus</taxon>
    </lineage>
</organism>
<dbReference type="SUPFAM" id="SSF51735">
    <property type="entry name" value="NAD(P)-binding Rossmann-fold domains"/>
    <property type="match status" value="1"/>
</dbReference>
<evidence type="ECO:0000256" key="3">
    <source>
        <dbReference type="PIRNR" id="PIRNR000185"/>
    </source>
</evidence>
<dbReference type="InterPro" id="IPR014362">
    <property type="entry name" value="Glu_DH"/>
</dbReference>
<dbReference type="Pfam" id="PF02812">
    <property type="entry name" value="ELFV_dehydrog_N"/>
    <property type="match status" value="1"/>
</dbReference>
<reference evidence="7 8" key="1">
    <citation type="submission" date="2018-08" db="EMBL/GenBank/DDBJ databases">
        <title>Meiothermus granaticius genome AF-68 sequencing project.</title>
        <authorList>
            <person name="Da Costa M.S."/>
            <person name="Albuquerque L."/>
            <person name="Raposo P."/>
            <person name="Froufe H.J.C."/>
            <person name="Barroso C.S."/>
            <person name="Egas C."/>
        </authorList>
    </citation>
    <scope>NUCLEOTIDE SEQUENCE [LARGE SCALE GENOMIC DNA]</scope>
    <source>
        <strain evidence="7 8">AF-68</strain>
    </source>
</reference>
<dbReference type="Proteomes" id="UP000266178">
    <property type="component" value="Unassembled WGS sequence"/>
</dbReference>
<accession>A0A399F768</accession>
<dbReference type="PANTHER" id="PTHR11606:SF13">
    <property type="entry name" value="GLUTAMATE DEHYDROGENASE 1, MITOCHONDRIAL"/>
    <property type="match status" value="1"/>
</dbReference>
<dbReference type="PIRSF" id="PIRSF000185">
    <property type="entry name" value="Glu_DH"/>
    <property type="match status" value="1"/>
</dbReference>
<name>A0A399F768_9DEIN</name>
<keyword evidence="8" id="KW-1185">Reference proteome</keyword>
<dbReference type="PRINTS" id="PR00082">
    <property type="entry name" value="GLFDHDRGNASE"/>
</dbReference>
<sequence length="422" mass="45381">MLKTAYRPPGEARLWESFLSRLETTLKVAHIHPATASYLTHPKRMVGLSLPVKMDDGAVRHFTAYRVIHDIARGPALGGVRFHPEVTLGQTCGMAAWMTLKAAVYNLPFGGSAGGVAVDPRSLGNRELERLSRRYVAELIELIGPDEDILAPDVGTNMRIMAWFQDTFTMNKGQTMLSAVTGKPIQVGGVAARDEGGGQGLVYVLTDLAHHYGAPIQGATVAIQGFGQVGSAVARYALKEGLKVVAVSTSKGGVYDPSGLEVSALEAHYALHGSLEGFPAQPISNAELLRLKVDYLVPAAVEGAIDAENAEEVGASVVVEGANGAITPEAETLLHYRGIHIIPDVLANGGGLVMSYLEWVQDLSMFYFDATEVQTRLREYIHASMRAVLERAEPLGGRLRDGAYALALERINEANRLRGVYP</sequence>
<dbReference type="Gene3D" id="1.10.8.1210">
    <property type="match status" value="1"/>
</dbReference>
<dbReference type="CDD" id="cd01076">
    <property type="entry name" value="NAD_bind_1_Glu_DH"/>
    <property type="match status" value="1"/>
</dbReference>
<dbReference type="AlphaFoldDB" id="A0A399F768"/>
<dbReference type="OrthoDB" id="9803297at2"/>
<evidence type="ECO:0000313" key="8">
    <source>
        <dbReference type="Proteomes" id="UP000266178"/>
    </source>
</evidence>
<dbReference type="InterPro" id="IPR006097">
    <property type="entry name" value="Glu/Leu/Phe/Val/Trp_DH_dimer"/>
</dbReference>
<dbReference type="GO" id="GO:0004352">
    <property type="term" value="F:glutamate dehydrogenase (NAD+) activity"/>
    <property type="evidence" value="ECO:0007669"/>
    <property type="project" value="TreeGrafter"/>
</dbReference>
<gene>
    <name evidence="7" type="primary">gdhA_1</name>
    <name evidence="7" type="ORF">Mgrana_01536</name>
</gene>
<proteinExistence type="inferred from homology"/>
<dbReference type="RefSeq" id="WP_119357028.1">
    <property type="nucleotide sequence ID" value="NZ_BJXM01000008.1"/>
</dbReference>
<evidence type="ECO:0000256" key="4">
    <source>
        <dbReference type="PIRSR" id="PIRSR000185-3"/>
    </source>
</evidence>
<dbReference type="SUPFAM" id="SSF53223">
    <property type="entry name" value="Aminoacid dehydrogenase-like, N-terminal domain"/>
    <property type="match status" value="1"/>
</dbReference>
<keyword evidence="2 3" id="KW-0560">Oxidoreductase</keyword>
<dbReference type="InterPro" id="IPR036291">
    <property type="entry name" value="NAD(P)-bd_dom_sf"/>
</dbReference>
<feature type="domain" description="Glutamate/phenylalanine/leucine/valine/L-tryptophan dehydrogenase C-terminal" evidence="6">
    <location>
        <begin position="190"/>
        <end position="419"/>
    </location>
</feature>
<dbReference type="SMART" id="SM00839">
    <property type="entry name" value="ELFV_dehydrog"/>
    <property type="match status" value="1"/>
</dbReference>
<comment type="similarity">
    <text evidence="1 3 5">Belongs to the Glu/Leu/Phe/Val dehydrogenases family.</text>
</comment>